<dbReference type="Gene3D" id="4.10.240.10">
    <property type="entry name" value="Zn(2)-C6 fungal-type DNA-binding domain"/>
    <property type="match status" value="1"/>
</dbReference>
<dbReference type="SMART" id="SM00906">
    <property type="entry name" value="Fungal_trans"/>
    <property type="match status" value="1"/>
</dbReference>
<feature type="domain" description="Zn(2)-C6 fungal-type" evidence="8">
    <location>
        <begin position="32"/>
        <end position="61"/>
    </location>
</feature>
<dbReference type="PROSITE" id="PS00463">
    <property type="entry name" value="ZN2_CY6_FUNGAL_1"/>
    <property type="match status" value="1"/>
</dbReference>
<dbReference type="InterPro" id="IPR001138">
    <property type="entry name" value="Zn2Cys6_DnaBD"/>
</dbReference>
<dbReference type="RefSeq" id="XP_028489468.1">
    <property type="nucleotide sequence ID" value="XM_028629575.1"/>
</dbReference>
<evidence type="ECO:0000313" key="9">
    <source>
        <dbReference type="EMBL" id="RWQ99823.1"/>
    </source>
</evidence>
<comment type="subcellular location">
    <subcellularLocation>
        <location evidence="1">Nucleus</location>
    </subcellularLocation>
</comment>
<dbReference type="PANTHER" id="PTHR31001">
    <property type="entry name" value="UNCHARACTERIZED TRANSCRIPTIONAL REGULATORY PROTEIN"/>
    <property type="match status" value="1"/>
</dbReference>
<dbReference type="GO" id="GO:0000981">
    <property type="term" value="F:DNA-binding transcription factor activity, RNA polymerase II-specific"/>
    <property type="evidence" value="ECO:0007669"/>
    <property type="project" value="InterPro"/>
</dbReference>
<organism evidence="9 10">
    <name type="scientific">Byssochlamys spectabilis</name>
    <name type="common">Paecilomyces variotii</name>
    <dbReference type="NCBI Taxonomy" id="264951"/>
    <lineage>
        <taxon>Eukaryota</taxon>
        <taxon>Fungi</taxon>
        <taxon>Dikarya</taxon>
        <taxon>Ascomycota</taxon>
        <taxon>Pezizomycotina</taxon>
        <taxon>Eurotiomycetes</taxon>
        <taxon>Eurotiomycetidae</taxon>
        <taxon>Eurotiales</taxon>
        <taxon>Thermoascaceae</taxon>
        <taxon>Paecilomyces</taxon>
    </lineage>
</organism>
<keyword evidence="3" id="KW-0805">Transcription regulation</keyword>
<keyword evidence="4" id="KW-0238">DNA-binding</keyword>
<accession>A0A443I6U7</accession>
<dbReference type="GO" id="GO:0003677">
    <property type="term" value="F:DNA binding"/>
    <property type="evidence" value="ECO:0007669"/>
    <property type="project" value="UniProtKB-KW"/>
</dbReference>
<dbReference type="Proteomes" id="UP000283841">
    <property type="component" value="Unassembled WGS sequence"/>
</dbReference>
<evidence type="ECO:0000256" key="5">
    <source>
        <dbReference type="ARBA" id="ARBA00023163"/>
    </source>
</evidence>
<dbReference type="CDD" id="cd00067">
    <property type="entry name" value="GAL4"/>
    <property type="match status" value="1"/>
</dbReference>
<keyword evidence="10" id="KW-1185">Reference proteome</keyword>
<evidence type="ECO:0000256" key="3">
    <source>
        <dbReference type="ARBA" id="ARBA00023015"/>
    </source>
</evidence>
<keyword evidence="5" id="KW-0804">Transcription</keyword>
<proteinExistence type="predicted"/>
<dbReference type="GO" id="GO:0008270">
    <property type="term" value="F:zinc ion binding"/>
    <property type="evidence" value="ECO:0007669"/>
    <property type="project" value="InterPro"/>
</dbReference>
<dbReference type="InterPro" id="IPR050613">
    <property type="entry name" value="Sec_Metabolite_Reg"/>
</dbReference>
<dbReference type="Pfam" id="PF00172">
    <property type="entry name" value="Zn_clus"/>
    <property type="match status" value="1"/>
</dbReference>
<evidence type="ECO:0000256" key="1">
    <source>
        <dbReference type="ARBA" id="ARBA00004123"/>
    </source>
</evidence>
<feature type="compositionally biased region" description="Basic and acidic residues" evidence="7">
    <location>
        <begin position="96"/>
        <end position="107"/>
    </location>
</feature>
<evidence type="ECO:0000256" key="2">
    <source>
        <dbReference type="ARBA" id="ARBA00022723"/>
    </source>
</evidence>
<dbReference type="PROSITE" id="PS50048">
    <property type="entry name" value="ZN2_CY6_FUNGAL_2"/>
    <property type="match status" value="1"/>
</dbReference>
<dbReference type="PANTHER" id="PTHR31001:SF50">
    <property type="entry name" value="ZN(II)2CYS6 TRANSCRIPTION FACTOR (EUROFUNG)"/>
    <property type="match status" value="1"/>
</dbReference>
<dbReference type="GO" id="GO:0006351">
    <property type="term" value="P:DNA-templated transcription"/>
    <property type="evidence" value="ECO:0007669"/>
    <property type="project" value="InterPro"/>
</dbReference>
<protein>
    <submittedName>
        <fullName evidence="9">Fungal-specific transcription factor domain-containing protein</fullName>
    </submittedName>
</protein>
<reference evidence="9 10" key="1">
    <citation type="journal article" date="2018" name="Front. Microbiol.">
        <title>Genomic and genetic insights into a cosmopolitan fungus, Paecilomyces variotii (Eurotiales).</title>
        <authorList>
            <person name="Urquhart A.S."/>
            <person name="Mondo S.J."/>
            <person name="Makela M.R."/>
            <person name="Hane J.K."/>
            <person name="Wiebenga A."/>
            <person name="He G."/>
            <person name="Mihaltcheva S."/>
            <person name="Pangilinan J."/>
            <person name="Lipzen A."/>
            <person name="Barry K."/>
            <person name="de Vries R.P."/>
            <person name="Grigoriev I.V."/>
            <person name="Idnurm A."/>
        </authorList>
    </citation>
    <scope>NUCLEOTIDE SEQUENCE [LARGE SCALE GENOMIC DNA]</scope>
    <source>
        <strain evidence="9 10">CBS 101075</strain>
    </source>
</reference>
<dbReference type="EMBL" id="RCNU01000001">
    <property type="protein sequence ID" value="RWQ99823.1"/>
    <property type="molecule type" value="Genomic_DNA"/>
</dbReference>
<evidence type="ECO:0000259" key="8">
    <source>
        <dbReference type="PROSITE" id="PS50048"/>
    </source>
</evidence>
<name>A0A443I6U7_BYSSP</name>
<dbReference type="SMART" id="SM00066">
    <property type="entry name" value="GAL4"/>
    <property type="match status" value="1"/>
</dbReference>
<dbReference type="SUPFAM" id="SSF57701">
    <property type="entry name" value="Zn2/Cys6 DNA-binding domain"/>
    <property type="match status" value="1"/>
</dbReference>
<dbReference type="InterPro" id="IPR007219">
    <property type="entry name" value="XnlR_reg_dom"/>
</dbReference>
<gene>
    <name evidence="9" type="ORF">C8Q69DRAFT_452576</name>
</gene>
<dbReference type="Pfam" id="PF04082">
    <property type="entry name" value="Fungal_trans"/>
    <property type="match status" value="1"/>
</dbReference>
<dbReference type="VEuPathDB" id="FungiDB:C8Q69DRAFT_452576"/>
<evidence type="ECO:0000256" key="4">
    <source>
        <dbReference type="ARBA" id="ARBA00023125"/>
    </source>
</evidence>
<comment type="caution">
    <text evidence="9">The sequence shown here is derived from an EMBL/GenBank/DDBJ whole genome shotgun (WGS) entry which is preliminary data.</text>
</comment>
<evidence type="ECO:0000256" key="6">
    <source>
        <dbReference type="ARBA" id="ARBA00023242"/>
    </source>
</evidence>
<feature type="region of interest" description="Disordered" evidence="7">
    <location>
        <begin position="1"/>
        <end position="24"/>
    </location>
</feature>
<feature type="region of interest" description="Disordered" evidence="7">
    <location>
        <begin position="96"/>
        <end position="121"/>
    </location>
</feature>
<keyword evidence="2" id="KW-0479">Metal-binding</keyword>
<keyword evidence="6" id="KW-0539">Nucleus</keyword>
<sequence length="738" mass="83131">MSHARKRSSGDDERPTTSQQVQLQYSTRNNPSCIICHRRKVRCDRKVPCTRCSLAGWTCVYPSPERDTTRKPPPLQDISERLARLETLLLNFLDKSVSHDDPRPPREKRQRVTGPNLAASVRQENSRPWEFLLEDGHRVQYVSNSNLLEPLEDEARVKSPAVPLSNADASSPRTNLNLNLGVSTQVPSIYADITQFYPDVTLALRLWTVYVNNVDPVLKILHIPTTQSAMVATIADTKSASPTMIALSFAIYFAAVTTLTDKEISELSSNDRQTLLYQYKTGLNQAVIKADYLNKPDLQTLQALVIYITCLRIHDISRSVWVLVGIVIRLAQSIGIHRDGADLKLTPFEAELRIRLWWHICLLDSRSPEDHGYALTVDILNQDIRAPLNVDDNQLFPCMQSLPVESTSWTENTFSLVKIEAVRLLRPVLETGEQNADTILADIEAKRKLMSSHGKWIHEKFLSKAIPSIPLHKSACVHYDSAWAKMEFMLQLREEMYLWGQKKQPSDWRRDPVKSAFHIACRTLEVSCSLISGDMSDRFMWLFHTHTQWYALAYVLRCLNVYGQSSEMTSVWALVDKSFKAISTFRNPSSDLPAPGSSEGGSIWRCVLSLRQQALRLRNDHQGTLNDEETASSMGCSSTMNGEMTNHFVPKGQSSQGTEASVEPHIPQNSRQAAASVNLDASAEMMNLPSSRAVLPSESELEKYDPASLFTSTQAPELFALPEWNDFINGNLDFLNTS</sequence>
<dbReference type="AlphaFoldDB" id="A0A443I6U7"/>
<evidence type="ECO:0000256" key="7">
    <source>
        <dbReference type="SAM" id="MobiDB-lite"/>
    </source>
</evidence>
<dbReference type="GeneID" id="39598852"/>
<dbReference type="InterPro" id="IPR036864">
    <property type="entry name" value="Zn2-C6_fun-type_DNA-bd_sf"/>
</dbReference>
<evidence type="ECO:0000313" key="10">
    <source>
        <dbReference type="Proteomes" id="UP000283841"/>
    </source>
</evidence>
<dbReference type="CDD" id="cd12148">
    <property type="entry name" value="fungal_TF_MHR"/>
    <property type="match status" value="1"/>
</dbReference>
<dbReference type="GO" id="GO:0005634">
    <property type="term" value="C:nucleus"/>
    <property type="evidence" value="ECO:0007669"/>
    <property type="project" value="UniProtKB-SubCell"/>
</dbReference>